<dbReference type="Proteomes" id="UP000247612">
    <property type="component" value="Unassembled WGS sequence"/>
</dbReference>
<evidence type="ECO:0000313" key="4">
    <source>
        <dbReference type="EMBL" id="PXX81676.1"/>
    </source>
</evidence>
<organism evidence="4 5">
    <name type="scientific">Dielma fastidiosa</name>
    <dbReference type="NCBI Taxonomy" id="1034346"/>
    <lineage>
        <taxon>Bacteria</taxon>
        <taxon>Bacillati</taxon>
        <taxon>Bacillota</taxon>
        <taxon>Erysipelotrichia</taxon>
        <taxon>Erysipelotrichales</taxon>
        <taxon>Erysipelotrichaceae</taxon>
        <taxon>Dielma</taxon>
    </lineage>
</organism>
<keyword evidence="4" id="KW-0808">Transferase</keyword>
<dbReference type="STRING" id="1034346.GCA_000313565_00284"/>
<feature type="domain" description="Glycosyl transferase family 1" evidence="1">
    <location>
        <begin position="156"/>
        <end position="308"/>
    </location>
</feature>
<dbReference type="Gene3D" id="3.40.50.2000">
    <property type="entry name" value="Glycogen Phosphorylase B"/>
    <property type="match status" value="2"/>
</dbReference>
<reference evidence="3" key="2">
    <citation type="submission" date="2022-03" db="EMBL/GenBank/DDBJ databases">
        <title>First case of bacteraemia caused by Dielma fastidiosa in a patient hospitalised with diverticulitis.</title>
        <authorList>
            <person name="Forman-Ankjaer B."/>
            <person name="Hvid-Jensen F."/>
            <person name="Kobel C.M."/>
            <person name="Greve T."/>
        </authorList>
    </citation>
    <scope>NUCLEOTIDE SEQUENCE</scope>
    <source>
        <strain evidence="3">AUH_DF_2021</strain>
    </source>
</reference>
<dbReference type="EMBL" id="QJKH01000001">
    <property type="protein sequence ID" value="PXX81676.1"/>
    <property type="molecule type" value="Genomic_DNA"/>
</dbReference>
<dbReference type="Proteomes" id="UP001276902">
    <property type="component" value="Unassembled WGS sequence"/>
</dbReference>
<dbReference type="EC" id="2.4.-.-" evidence="3"/>
<evidence type="ECO:0000313" key="5">
    <source>
        <dbReference type="Proteomes" id="UP000247612"/>
    </source>
</evidence>
<dbReference type="Pfam" id="PF00534">
    <property type="entry name" value="Glycos_transf_1"/>
    <property type="match status" value="1"/>
</dbReference>
<dbReference type="EMBL" id="JALDAW010000008">
    <property type="protein sequence ID" value="MDY5166896.1"/>
    <property type="molecule type" value="Genomic_DNA"/>
</dbReference>
<keyword evidence="3" id="KW-0328">Glycosyltransferase</keyword>
<dbReference type="OrthoDB" id="9802525at2"/>
<dbReference type="GO" id="GO:0016757">
    <property type="term" value="F:glycosyltransferase activity"/>
    <property type="evidence" value="ECO:0007669"/>
    <property type="project" value="UniProtKB-KW"/>
</dbReference>
<evidence type="ECO:0000259" key="1">
    <source>
        <dbReference type="Pfam" id="PF00534"/>
    </source>
</evidence>
<evidence type="ECO:0000313" key="3">
    <source>
        <dbReference type="EMBL" id="MDY5166896.1"/>
    </source>
</evidence>
<sequence>MKVCLYFEGEKMISTSGIGRALKHQKAALASQGIEYTLDPDDDYDILHINTVGPSSLGVIAKARKRGLKVIYHAHSTEEDFRNSFVLSNQIAPVFKKLLITCYSKADYIITPTPYSKSLLEGYEGINVPIVDISNGIDLDRFHYNKEKVKAFRRYFSLKDEDKVVISVGLYFERKGLLDFMEVAKQLPQYKFIWFGYTPLYTVPKKIREVIEEDHPHNVILPGYVKGPVIEGAYAGADCFFFPSKEETEGIVVLEALASSQQVLLRDIPVYDPWLLHGVNCYKGKTVADFVDLTEKIVEGKVDNLTENGRFTAESRSIECIGEKLREVYEKVLAL</sequence>
<dbReference type="RefSeq" id="WP_022936593.1">
    <property type="nucleotide sequence ID" value="NZ_BAABZA010000001.1"/>
</dbReference>
<dbReference type="InterPro" id="IPR050194">
    <property type="entry name" value="Glycosyltransferase_grp1"/>
</dbReference>
<feature type="domain" description="Glycosyltransferase subfamily 4-like N-terminal" evidence="2">
    <location>
        <begin position="43"/>
        <end position="141"/>
    </location>
</feature>
<dbReference type="PANTHER" id="PTHR45947:SF3">
    <property type="entry name" value="SULFOQUINOVOSYL TRANSFERASE SQD2"/>
    <property type="match status" value="1"/>
</dbReference>
<dbReference type="GeneID" id="94441685"/>
<comment type="caution">
    <text evidence="4">The sequence shown here is derived from an EMBL/GenBank/DDBJ whole genome shotgun (WGS) entry which is preliminary data.</text>
</comment>
<evidence type="ECO:0000259" key="2">
    <source>
        <dbReference type="Pfam" id="PF13439"/>
    </source>
</evidence>
<gene>
    <name evidence="4" type="ORF">DES51_101288</name>
    <name evidence="3" type="ORF">MQE39_01995</name>
</gene>
<name>A0A318L162_9FIRM</name>
<keyword evidence="5" id="KW-1185">Reference proteome</keyword>
<dbReference type="Pfam" id="PF13439">
    <property type="entry name" value="Glyco_transf_4"/>
    <property type="match status" value="1"/>
</dbReference>
<dbReference type="SUPFAM" id="SSF53756">
    <property type="entry name" value="UDP-Glycosyltransferase/glycogen phosphorylase"/>
    <property type="match status" value="1"/>
</dbReference>
<reference evidence="4 5" key="1">
    <citation type="submission" date="2018-05" db="EMBL/GenBank/DDBJ databases">
        <title>Genomic Encyclopedia of Type Strains, Phase IV (KMG-IV): sequencing the most valuable type-strain genomes for metagenomic binning, comparative biology and taxonomic classification.</title>
        <authorList>
            <person name="Goeker M."/>
        </authorList>
    </citation>
    <scope>NUCLEOTIDE SEQUENCE [LARGE SCALE GENOMIC DNA]</scope>
    <source>
        <strain evidence="4 5">JC118</strain>
    </source>
</reference>
<dbReference type="AlphaFoldDB" id="A0A318L162"/>
<dbReference type="InterPro" id="IPR001296">
    <property type="entry name" value="Glyco_trans_1"/>
</dbReference>
<accession>A0A318L162</accession>
<dbReference type="InterPro" id="IPR028098">
    <property type="entry name" value="Glyco_trans_4-like_N"/>
</dbReference>
<proteinExistence type="predicted"/>
<dbReference type="PANTHER" id="PTHR45947">
    <property type="entry name" value="SULFOQUINOVOSYL TRANSFERASE SQD2"/>
    <property type="match status" value="1"/>
</dbReference>
<protein>
    <submittedName>
        <fullName evidence="4">1,2-diacylglycerol-3-alpha-glucose alpha-1,2-glucosyltransferase</fullName>
    </submittedName>
    <submittedName>
        <fullName evidence="3">Glycosyltransferase</fullName>
        <ecNumber evidence="3">2.4.-.-</ecNumber>
    </submittedName>
</protein>